<keyword evidence="5" id="KW-1185">Reference proteome</keyword>
<dbReference type="OrthoDB" id="650514at2"/>
<dbReference type="Proteomes" id="UP000304900">
    <property type="component" value="Unassembled WGS sequence"/>
</dbReference>
<dbReference type="Gene3D" id="1.20.1420.20">
    <property type="entry name" value="M75 peptidase, HXXE motif"/>
    <property type="match status" value="1"/>
</dbReference>
<organism evidence="4 5">
    <name type="scientific">Dyadobacter frigoris</name>
    <dbReference type="NCBI Taxonomy" id="2576211"/>
    <lineage>
        <taxon>Bacteria</taxon>
        <taxon>Pseudomonadati</taxon>
        <taxon>Bacteroidota</taxon>
        <taxon>Cytophagia</taxon>
        <taxon>Cytophagales</taxon>
        <taxon>Spirosomataceae</taxon>
        <taxon>Dyadobacter</taxon>
    </lineage>
</organism>
<dbReference type="PROSITE" id="PS51257">
    <property type="entry name" value="PROKAR_LIPOPROTEIN"/>
    <property type="match status" value="1"/>
</dbReference>
<keyword evidence="2" id="KW-0732">Signal</keyword>
<dbReference type="InterPro" id="IPR018976">
    <property type="entry name" value="Imelysin-like"/>
</dbReference>
<dbReference type="CDD" id="cd14659">
    <property type="entry name" value="Imelysin-like_IPPA"/>
    <property type="match status" value="1"/>
</dbReference>
<dbReference type="InterPro" id="IPR034984">
    <property type="entry name" value="Imelysin-like_IPPA"/>
</dbReference>
<proteinExistence type="predicted"/>
<evidence type="ECO:0000259" key="3">
    <source>
        <dbReference type="Pfam" id="PF09375"/>
    </source>
</evidence>
<evidence type="ECO:0000256" key="2">
    <source>
        <dbReference type="ARBA" id="ARBA00022729"/>
    </source>
</evidence>
<dbReference type="EMBL" id="SZVO01000015">
    <property type="protein sequence ID" value="TKT88556.1"/>
    <property type="molecule type" value="Genomic_DNA"/>
</dbReference>
<comment type="subcellular location">
    <subcellularLocation>
        <location evidence="1">Cell envelope</location>
    </subcellularLocation>
</comment>
<evidence type="ECO:0000313" key="4">
    <source>
        <dbReference type="EMBL" id="TKT88556.1"/>
    </source>
</evidence>
<evidence type="ECO:0000313" key="5">
    <source>
        <dbReference type="Proteomes" id="UP000304900"/>
    </source>
</evidence>
<feature type="domain" description="Imelysin-like" evidence="3">
    <location>
        <begin position="44"/>
        <end position="348"/>
    </location>
</feature>
<dbReference type="AlphaFoldDB" id="A0A4U6CW84"/>
<accession>A0A4U6CW84</accession>
<dbReference type="InterPro" id="IPR038352">
    <property type="entry name" value="Imelysin_sf"/>
</dbReference>
<dbReference type="GO" id="GO:0030313">
    <property type="term" value="C:cell envelope"/>
    <property type="evidence" value="ECO:0007669"/>
    <property type="project" value="UniProtKB-SubCell"/>
</dbReference>
<dbReference type="RefSeq" id="WP_137343093.1">
    <property type="nucleotide sequence ID" value="NZ_BSQH01000011.1"/>
</dbReference>
<sequence>MFKKIFYFLFAAAIIVACSSKDSPDPSSTSDRVAMLTNLGNNVIVPSFEAFSTSSQSLAKAASDYAADTKNETKLTALQTAWIGTATAWKTASLFTQGPIENDFLSSGIYFTTTNYTGIEKAITQTATTIDNAYIESLGATLKGIPAIEYMLFSASGNTAVIGGYTGANGAQRIAYLKALALNLQNQAATVATKWKADGGNYVKTFIAADGNDINSSLGILSNKMIDLIYTIKDERIGAPLGKRTNGTPQPDLVDAKFSKASLTLMKAELQSLENAFTGKSLNGSDGSGIDDILDAAGAKSGDVLLSKRIKDQFAVVKAKLDLITVPLGTGLTTQQAAVSAAYDEVKRLQVMMEVDMINNLGVLLTFSDNDGD</sequence>
<gene>
    <name evidence="4" type="ORF">FDK13_26770</name>
</gene>
<name>A0A4U6CW84_9BACT</name>
<comment type="caution">
    <text evidence="4">The sequence shown here is derived from an EMBL/GenBank/DDBJ whole genome shotgun (WGS) entry which is preliminary data.</text>
</comment>
<evidence type="ECO:0000256" key="1">
    <source>
        <dbReference type="ARBA" id="ARBA00004196"/>
    </source>
</evidence>
<reference evidence="4 5" key="1">
    <citation type="submission" date="2019-05" db="EMBL/GenBank/DDBJ databases">
        <title>Dyadobacter AR-3-8 sp. nov., isolated from arctic soil.</title>
        <authorList>
            <person name="Chaudhary D.K."/>
        </authorList>
    </citation>
    <scope>NUCLEOTIDE SEQUENCE [LARGE SCALE GENOMIC DNA]</scope>
    <source>
        <strain evidence="4 5">AR-3-8</strain>
    </source>
</reference>
<protein>
    <recommendedName>
        <fullName evidence="3">Imelysin-like domain-containing protein</fullName>
    </recommendedName>
</protein>
<dbReference type="Pfam" id="PF09375">
    <property type="entry name" value="Peptidase_M75"/>
    <property type="match status" value="1"/>
</dbReference>